<evidence type="ECO:0000313" key="3">
    <source>
        <dbReference type="EMBL" id="KAJ1138355.1"/>
    </source>
</evidence>
<keyword evidence="2" id="KW-0732">Signal</keyword>
<feature type="chain" id="PRO_5043428882" evidence="2">
    <location>
        <begin position="21"/>
        <end position="564"/>
    </location>
</feature>
<dbReference type="Proteomes" id="UP001066276">
    <property type="component" value="Chromosome 6"/>
</dbReference>
<feature type="compositionally biased region" description="Basic and acidic residues" evidence="1">
    <location>
        <begin position="374"/>
        <end position="389"/>
    </location>
</feature>
<feature type="compositionally biased region" description="Basic and acidic residues" evidence="1">
    <location>
        <begin position="478"/>
        <end position="488"/>
    </location>
</feature>
<feature type="compositionally biased region" description="Basic and acidic residues" evidence="1">
    <location>
        <begin position="79"/>
        <end position="105"/>
    </location>
</feature>
<dbReference type="AlphaFoldDB" id="A0AAV7QGR4"/>
<feature type="region of interest" description="Disordered" evidence="1">
    <location>
        <begin position="79"/>
        <end position="125"/>
    </location>
</feature>
<feature type="signal peptide" evidence="2">
    <location>
        <begin position="1"/>
        <end position="20"/>
    </location>
</feature>
<keyword evidence="4" id="KW-1185">Reference proteome</keyword>
<comment type="caution">
    <text evidence="3">The sequence shown here is derived from an EMBL/GenBank/DDBJ whole genome shotgun (WGS) entry which is preliminary data.</text>
</comment>
<organism evidence="3 4">
    <name type="scientific">Pleurodeles waltl</name>
    <name type="common">Iberian ribbed newt</name>
    <dbReference type="NCBI Taxonomy" id="8319"/>
    <lineage>
        <taxon>Eukaryota</taxon>
        <taxon>Metazoa</taxon>
        <taxon>Chordata</taxon>
        <taxon>Craniata</taxon>
        <taxon>Vertebrata</taxon>
        <taxon>Euteleostomi</taxon>
        <taxon>Amphibia</taxon>
        <taxon>Batrachia</taxon>
        <taxon>Caudata</taxon>
        <taxon>Salamandroidea</taxon>
        <taxon>Salamandridae</taxon>
        <taxon>Pleurodelinae</taxon>
        <taxon>Pleurodeles</taxon>
    </lineage>
</organism>
<gene>
    <name evidence="3" type="ORF">NDU88_004742</name>
</gene>
<reference evidence="3" key="1">
    <citation type="journal article" date="2022" name="bioRxiv">
        <title>Sequencing and chromosome-scale assembly of the giantPleurodeles waltlgenome.</title>
        <authorList>
            <person name="Brown T."/>
            <person name="Elewa A."/>
            <person name="Iarovenko S."/>
            <person name="Subramanian E."/>
            <person name="Araus A.J."/>
            <person name="Petzold A."/>
            <person name="Susuki M."/>
            <person name="Suzuki K.-i.T."/>
            <person name="Hayashi T."/>
            <person name="Toyoda A."/>
            <person name="Oliveira C."/>
            <person name="Osipova E."/>
            <person name="Leigh N.D."/>
            <person name="Simon A."/>
            <person name="Yun M.H."/>
        </authorList>
    </citation>
    <scope>NUCLEOTIDE SEQUENCE</scope>
    <source>
        <strain evidence="3">20211129_DDA</strain>
        <tissue evidence="3">Liver</tissue>
    </source>
</reference>
<evidence type="ECO:0000256" key="1">
    <source>
        <dbReference type="SAM" id="MobiDB-lite"/>
    </source>
</evidence>
<evidence type="ECO:0000256" key="2">
    <source>
        <dbReference type="SAM" id="SignalP"/>
    </source>
</evidence>
<feature type="region of interest" description="Disordered" evidence="1">
    <location>
        <begin position="539"/>
        <end position="564"/>
    </location>
</feature>
<feature type="region of interest" description="Disordered" evidence="1">
    <location>
        <begin position="319"/>
        <end position="339"/>
    </location>
</feature>
<feature type="region of interest" description="Disordered" evidence="1">
    <location>
        <begin position="361"/>
        <end position="488"/>
    </location>
</feature>
<protein>
    <submittedName>
        <fullName evidence="3">Uncharacterized protein</fullName>
    </submittedName>
</protein>
<name>A0AAV7QGR4_PLEWA</name>
<sequence>MVCTWALSSCARLWVALVDAELPTYVCLCPSQPQSERLFGARPGDSTHLVVWVPQPQAKSNILLPAPPPTPTCGRCAVEDKVRSGEERRKTTDGTKEEDVDDRRLPGMSSGSPGCAEPTAPPADCRLKENRRKPVVLFGDEGDRLRGARREDPPLFRRSMADAGQELVALGQDIPQTQVLIACVHRDQKYYQVAQIHLQWRGENETLKVGMLPHLEEDIIIGTDYADFPTLLTKAGQEHTLKSWWEEVPFEAGVGISRDPKVSLTRRQKRVQRQQYMQTYETQPSNGPAVASKVCTIAGDFRQSQQDDPSLRNAWQQAMNPEEQAASSKDSLPHTNPNLTNAYHEQLKQVVKKYSDVFSKRPGRTQLVKHPIRTKNEAISRQRPYHEPSRSSNHGVPWPSQRELRRLKGLPSLPEGIAIGSGEERRKTTDGTKEEDVDDRSLPGMSSGSPGCAEPTAPPADCRPKKNRRNPVVPFGDEGDRLRGARREDLPRLRRSVADTASEPRTEVGVRISAAGFGVALNQVERWQGIGSASTLHGFDPSEDLHDTQFEDGDVGNGEVRSVV</sequence>
<evidence type="ECO:0000313" key="4">
    <source>
        <dbReference type="Proteomes" id="UP001066276"/>
    </source>
</evidence>
<accession>A0AAV7QGR4</accession>
<dbReference type="EMBL" id="JANPWB010000010">
    <property type="protein sequence ID" value="KAJ1138355.1"/>
    <property type="molecule type" value="Genomic_DNA"/>
</dbReference>
<proteinExistence type="predicted"/>
<feature type="compositionally biased region" description="Basic and acidic residues" evidence="1">
    <location>
        <begin position="422"/>
        <end position="434"/>
    </location>
</feature>